<keyword evidence="11" id="KW-0902">Two-component regulatory system</keyword>
<gene>
    <name evidence="16" type="ORF">GCM10009539_41920</name>
</gene>
<dbReference type="Pfam" id="PF00512">
    <property type="entry name" value="HisKA"/>
    <property type="match status" value="1"/>
</dbReference>
<dbReference type="PRINTS" id="PR00344">
    <property type="entry name" value="BCTRLSENSOR"/>
</dbReference>
<evidence type="ECO:0000256" key="13">
    <source>
        <dbReference type="ARBA" id="ARBA00039401"/>
    </source>
</evidence>
<dbReference type="InterPro" id="IPR005467">
    <property type="entry name" value="His_kinase_dom"/>
</dbReference>
<dbReference type="SUPFAM" id="SSF55874">
    <property type="entry name" value="ATPase domain of HSP90 chaperone/DNA topoisomerase II/histidine kinase"/>
    <property type="match status" value="1"/>
</dbReference>
<dbReference type="Proteomes" id="UP001500967">
    <property type="component" value="Unassembled WGS sequence"/>
</dbReference>
<dbReference type="InterPro" id="IPR003594">
    <property type="entry name" value="HATPase_dom"/>
</dbReference>
<accession>A0ABN0UJ68</accession>
<comment type="subcellular location">
    <subcellularLocation>
        <location evidence="2">Cell membrane</location>
    </subcellularLocation>
</comment>
<keyword evidence="12" id="KW-0675">Receptor</keyword>
<dbReference type="InterPro" id="IPR050351">
    <property type="entry name" value="BphY/WalK/GraS-like"/>
</dbReference>
<evidence type="ECO:0000256" key="3">
    <source>
        <dbReference type="ARBA" id="ARBA00006402"/>
    </source>
</evidence>
<evidence type="ECO:0000256" key="2">
    <source>
        <dbReference type="ARBA" id="ARBA00004236"/>
    </source>
</evidence>
<dbReference type="InterPro" id="IPR004358">
    <property type="entry name" value="Sig_transdc_His_kin-like_C"/>
</dbReference>
<reference evidence="16 17" key="1">
    <citation type="journal article" date="2019" name="Int. J. Syst. Evol. Microbiol.">
        <title>The Global Catalogue of Microorganisms (GCM) 10K type strain sequencing project: providing services to taxonomists for standard genome sequencing and annotation.</title>
        <authorList>
            <consortium name="The Broad Institute Genomics Platform"/>
            <consortium name="The Broad Institute Genome Sequencing Center for Infectious Disease"/>
            <person name="Wu L."/>
            <person name="Ma J."/>
        </authorList>
    </citation>
    <scope>NUCLEOTIDE SEQUENCE [LARGE SCALE GENOMIC DNA]</scope>
    <source>
        <strain evidence="16 17">JCM 10425</strain>
    </source>
</reference>
<dbReference type="InterPro" id="IPR003661">
    <property type="entry name" value="HisK_dim/P_dom"/>
</dbReference>
<dbReference type="PANTHER" id="PTHR42878:SF15">
    <property type="entry name" value="BACTERIOPHYTOCHROME"/>
    <property type="match status" value="1"/>
</dbReference>
<protein>
    <recommendedName>
        <fullName evidence="13">Sensor-like histidine kinase SenX3</fullName>
        <ecNumber evidence="4">2.7.13.3</ecNumber>
    </recommendedName>
</protein>
<keyword evidence="8" id="KW-0808">Transferase</keyword>
<evidence type="ECO:0000256" key="11">
    <source>
        <dbReference type="ARBA" id="ARBA00023012"/>
    </source>
</evidence>
<dbReference type="InterPro" id="IPR003018">
    <property type="entry name" value="GAF"/>
</dbReference>
<keyword evidence="7" id="KW-0716">Sensory transduction</keyword>
<dbReference type="Pfam" id="PF08446">
    <property type="entry name" value="PAS_2"/>
    <property type="match status" value="1"/>
</dbReference>
<keyword evidence="5" id="KW-0600">Photoreceptor protein</keyword>
<evidence type="ECO:0000259" key="15">
    <source>
        <dbReference type="PROSITE" id="PS50109"/>
    </source>
</evidence>
<evidence type="ECO:0000256" key="7">
    <source>
        <dbReference type="ARBA" id="ARBA00022606"/>
    </source>
</evidence>
<dbReference type="CDD" id="cd00082">
    <property type="entry name" value="HisKA"/>
    <property type="match status" value="1"/>
</dbReference>
<dbReference type="SMART" id="SM00387">
    <property type="entry name" value="HATPase_c"/>
    <property type="match status" value="1"/>
</dbReference>
<dbReference type="Gene3D" id="3.30.565.10">
    <property type="entry name" value="Histidine kinase-like ATPase, C-terminal domain"/>
    <property type="match status" value="1"/>
</dbReference>
<dbReference type="Pfam" id="PF00360">
    <property type="entry name" value="PHY"/>
    <property type="match status" value="1"/>
</dbReference>
<evidence type="ECO:0000256" key="12">
    <source>
        <dbReference type="ARBA" id="ARBA00023170"/>
    </source>
</evidence>
<evidence type="ECO:0000256" key="10">
    <source>
        <dbReference type="ARBA" id="ARBA00022991"/>
    </source>
</evidence>
<dbReference type="InterPro" id="IPR036890">
    <property type="entry name" value="HATPase_C_sf"/>
</dbReference>
<comment type="catalytic activity">
    <reaction evidence="1">
        <text>ATP + protein L-histidine = ADP + protein N-phospho-L-histidine.</text>
        <dbReference type="EC" id="2.7.13.3"/>
    </reaction>
</comment>
<dbReference type="Pfam" id="PF01590">
    <property type="entry name" value="GAF"/>
    <property type="match status" value="1"/>
</dbReference>
<dbReference type="SUPFAM" id="SSF55785">
    <property type="entry name" value="PYP-like sensor domain (PAS domain)"/>
    <property type="match status" value="1"/>
</dbReference>
<dbReference type="InterPro" id="IPR043150">
    <property type="entry name" value="Phytochrome_PHY_sf"/>
</dbReference>
<dbReference type="Gene3D" id="3.30.450.270">
    <property type="match status" value="1"/>
</dbReference>
<proteinExistence type="inferred from homology"/>
<comment type="caution">
    <text evidence="16">The sequence shown here is derived from an EMBL/GenBank/DDBJ whole genome shotgun (WGS) entry which is preliminary data.</text>
</comment>
<dbReference type="Gene3D" id="3.30.450.20">
    <property type="entry name" value="PAS domain"/>
    <property type="match status" value="1"/>
</dbReference>
<evidence type="ECO:0000313" key="17">
    <source>
        <dbReference type="Proteomes" id="UP001500967"/>
    </source>
</evidence>
<dbReference type="RefSeq" id="WP_344650562.1">
    <property type="nucleotide sequence ID" value="NZ_BAAAGX010000016.1"/>
</dbReference>
<feature type="domain" description="Phytochrome chromophore attachment site" evidence="14">
    <location>
        <begin position="152"/>
        <end position="310"/>
    </location>
</feature>
<keyword evidence="16" id="KW-0547">Nucleotide-binding</keyword>
<dbReference type="InterPro" id="IPR013515">
    <property type="entry name" value="Phytochrome_cen-reg"/>
</dbReference>
<keyword evidence="16" id="KW-0067">ATP-binding</keyword>
<dbReference type="InterPro" id="IPR016132">
    <property type="entry name" value="Phyto_chromo_attachment"/>
</dbReference>
<dbReference type="GO" id="GO:0005524">
    <property type="term" value="F:ATP binding"/>
    <property type="evidence" value="ECO:0007669"/>
    <property type="project" value="UniProtKB-KW"/>
</dbReference>
<evidence type="ECO:0000256" key="4">
    <source>
        <dbReference type="ARBA" id="ARBA00012438"/>
    </source>
</evidence>
<dbReference type="Gene3D" id="1.10.287.130">
    <property type="match status" value="1"/>
</dbReference>
<dbReference type="InterPro" id="IPR013654">
    <property type="entry name" value="PAS_2"/>
</dbReference>
<keyword evidence="9" id="KW-0418">Kinase</keyword>
<evidence type="ECO:0000256" key="1">
    <source>
        <dbReference type="ARBA" id="ARBA00000085"/>
    </source>
</evidence>
<dbReference type="SUPFAM" id="SSF47384">
    <property type="entry name" value="Homodimeric domain of signal transducing histidine kinase"/>
    <property type="match status" value="1"/>
</dbReference>
<keyword evidence="10" id="KW-0157">Chromophore</keyword>
<dbReference type="Pfam" id="PF02518">
    <property type="entry name" value="HATPase_c"/>
    <property type="match status" value="1"/>
</dbReference>
<dbReference type="PROSITE" id="PS50109">
    <property type="entry name" value="HIS_KIN"/>
    <property type="match status" value="1"/>
</dbReference>
<dbReference type="PROSITE" id="PS50046">
    <property type="entry name" value="PHYTOCHROME_2"/>
    <property type="match status" value="1"/>
</dbReference>
<sequence>MVPGQPEPAGLSARELAAEYAAGTPFDLAQCLTEPIHLLGGIQPYGALLAVREPDLTIELASRNAAEVLGARRGDRLGTLLADAGPLRDALARLAADSSAVVRVRTTTGATFDATLHRSDGLAVVEFEPAAPPGPLYPGVRDALARLRGARTATELCAAAVREVRALTGYERVVAYRFAGEGPGQVIAEDVRADRTPWLGLWFPASDVPPQARRLYVRNWIRLIGDVDDESVTLDPPLLPGTDRPLDLSGSVLRTVSGYHLDYLRNIEVAASMSVSLIVDGRLWGLLACHDSRPRWLDPEVRAACELLGAALSLQLAVVDEREAATALAGRRGELNTLVNTDVEAFPGAVVHGPVSMADLIDADGCLIRVGDRTESAGLVPAALDAVLSAAGRDTGRVWSTDCLREAVPAAVPAAGDAAGDDAVAGALVVPLTDAGDYLAWFRREQPVDRRWAVDPQRPVVTGRGGRRLSPRGSSAVWRETVRGTSLAWTTGDRDLAAELWRSIAAVQLRHAAHLAELNAELSARNADLDAFSHAVSHDLKEPLRGIANYATFVLEDADERLDDESRRRLTTIQRLAGRMNDLLNGLLDFAQLGSAAVTAQRVDMERVVDDALETLAARLAGTPVRIVRPRPLPPAGGDPVLVLDVLVNLLSNAIKYGGDRIEIGAENGAYYVRDNGIGIDPLFHGEIFKIFRRLHARGGPYEGAGVGLAVARRIVERHGGQIRVDSRPGRGSTFWFTLPPSSAST</sequence>
<organism evidence="16 17">
    <name type="scientific">Cryptosporangium japonicum</name>
    <dbReference type="NCBI Taxonomy" id="80872"/>
    <lineage>
        <taxon>Bacteria</taxon>
        <taxon>Bacillati</taxon>
        <taxon>Actinomycetota</taxon>
        <taxon>Actinomycetes</taxon>
        <taxon>Cryptosporangiales</taxon>
        <taxon>Cryptosporangiaceae</taxon>
        <taxon>Cryptosporangium</taxon>
    </lineage>
</organism>
<dbReference type="SUPFAM" id="SSF55781">
    <property type="entry name" value="GAF domain-like"/>
    <property type="match status" value="2"/>
</dbReference>
<dbReference type="InterPro" id="IPR029016">
    <property type="entry name" value="GAF-like_dom_sf"/>
</dbReference>
<name>A0ABN0UJ68_9ACTN</name>
<dbReference type="EC" id="2.7.13.3" evidence="4"/>
<evidence type="ECO:0000256" key="8">
    <source>
        <dbReference type="ARBA" id="ARBA00022679"/>
    </source>
</evidence>
<evidence type="ECO:0000313" key="16">
    <source>
        <dbReference type="EMBL" id="GAA0252370.1"/>
    </source>
</evidence>
<dbReference type="InterPro" id="IPR035965">
    <property type="entry name" value="PAS-like_dom_sf"/>
</dbReference>
<dbReference type="Gene3D" id="3.30.450.40">
    <property type="match status" value="1"/>
</dbReference>
<feature type="domain" description="Histidine kinase" evidence="15">
    <location>
        <begin position="535"/>
        <end position="743"/>
    </location>
</feature>
<keyword evidence="17" id="KW-1185">Reference proteome</keyword>
<keyword evidence="6" id="KW-0597">Phosphoprotein</keyword>
<dbReference type="SMART" id="SM00388">
    <property type="entry name" value="HisKA"/>
    <property type="match status" value="1"/>
</dbReference>
<evidence type="ECO:0000259" key="14">
    <source>
        <dbReference type="PROSITE" id="PS50046"/>
    </source>
</evidence>
<dbReference type="PANTHER" id="PTHR42878">
    <property type="entry name" value="TWO-COMPONENT HISTIDINE KINASE"/>
    <property type="match status" value="1"/>
</dbReference>
<evidence type="ECO:0000256" key="5">
    <source>
        <dbReference type="ARBA" id="ARBA00022543"/>
    </source>
</evidence>
<dbReference type="EMBL" id="BAAAGX010000016">
    <property type="protein sequence ID" value="GAA0252370.1"/>
    <property type="molecule type" value="Genomic_DNA"/>
</dbReference>
<comment type="similarity">
    <text evidence="3">In the N-terminal section; belongs to the phytochrome family.</text>
</comment>
<dbReference type="InterPro" id="IPR036097">
    <property type="entry name" value="HisK_dim/P_sf"/>
</dbReference>
<evidence type="ECO:0000256" key="6">
    <source>
        <dbReference type="ARBA" id="ARBA00022553"/>
    </source>
</evidence>
<dbReference type="SMART" id="SM00065">
    <property type="entry name" value="GAF"/>
    <property type="match status" value="1"/>
</dbReference>
<evidence type="ECO:0000256" key="9">
    <source>
        <dbReference type="ARBA" id="ARBA00022777"/>
    </source>
</evidence>